<name>A0A0E0I1B9_ORYNI</name>
<organism evidence="1">
    <name type="scientific">Oryza nivara</name>
    <name type="common">Indian wild rice</name>
    <name type="synonym">Oryza sativa f. spontanea</name>
    <dbReference type="NCBI Taxonomy" id="4536"/>
    <lineage>
        <taxon>Eukaryota</taxon>
        <taxon>Viridiplantae</taxon>
        <taxon>Streptophyta</taxon>
        <taxon>Embryophyta</taxon>
        <taxon>Tracheophyta</taxon>
        <taxon>Spermatophyta</taxon>
        <taxon>Magnoliopsida</taxon>
        <taxon>Liliopsida</taxon>
        <taxon>Poales</taxon>
        <taxon>Poaceae</taxon>
        <taxon>BOP clade</taxon>
        <taxon>Oryzoideae</taxon>
        <taxon>Oryzeae</taxon>
        <taxon>Oryzinae</taxon>
        <taxon>Oryza</taxon>
    </lineage>
</organism>
<dbReference type="AlphaFoldDB" id="A0A0E0I1B9"/>
<evidence type="ECO:0000313" key="2">
    <source>
        <dbReference type="Proteomes" id="UP000006591"/>
    </source>
</evidence>
<protein>
    <submittedName>
        <fullName evidence="1">Uncharacterized protein</fullName>
    </submittedName>
</protein>
<dbReference type="Gramene" id="ONIVA07G14290.1">
    <property type="protein sequence ID" value="ONIVA07G14290.1"/>
    <property type="gene ID" value="ONIVA07G14290"/>
</dbReference>
<evidence type="ECO:0000313" key="1">
    <source>
        <dbReference type="EnsemblPlants" id="ONIVA07G14290.1"/>
    </source>
</evidence>
<accession>A0A0E0I1B9</accession>
<reference evidence="1" key="2">
    <citation type="submission" date="2018-04" db="EMBL/GenBank/DDBJ databases">
        <title>OnivRS2 (Oryza nivara Reference Sequence Version 2).</title>
        <authorList>
            <person name="Zhang J."/>
            <person name="Kudrna D."/>
            <person name="Lee S."/>
            <person name="Talag J."/>
            <person name="Rajasekar S."/>
            <person name="Welchert J."/>
            <person name="Hsing Y.-I."/>
            <person name="Wing R.A."/>
        </authorList>
    </citation>
    <scope>NUCLEOTIDE SEQUENCE [LARGE SCALE GENOMIC DNA]</scope>
    <source>
        <strain evidence="1">SL10</strain>
    </source>
</reference>
<reference evidence="1" key="1">
    <citation type="submission" date="2015-04" db="UniProtKB">
        <authorList>
            <consortium name="EnsemblPlants"/>
        </authorList>
    </citation>
    <scope>IDENTIFICATION</scope>
    <source>
        <strain evidence="1">SL10</strain>
    </source>
</reference>
<sequence>METVQTEPPYVVSLPHRRHLHQFGLGFEKFAISTMPRVYIEQNSQGLAINHSKLITEFNSNSVSDVLRS</sequence>
<proteinExistence type="predicted"/>
<dbReference type="HOGENOM" id="CLU_2780235_0_0_1"/>
<dbReference type="Proteomes" id="UP000006591">
    <property type="component" value="Chromosome 7"/>
</dbReference>
<keyword evidence="2" id="KW-1185">Reference proteome</keyword>
<dbReference type="EnsemblPlants" id="ONIVA07G14290.1">
    <property type="protein sequence ID" value="ONIVA07G14290.1"/>
    <property type="gene ID" value="ONIVA07G14290"/>
</dbReference>